<gene>
    <name evidence="1" type="ORF">NQU54_22850</name>
</gene>
<comment type="caution">
    <text evidence="1">The sequence shown here is derived from an EMBL/GenBank/DDBJ whole genome shotgun (WGS) entry which is preliminary data.</text>
</comment>
<keyword evidence="2" id="KW-1185">Reference proteome</keyword>
<evidence type="ECO:0000313" key="2">
    <source>
        <dbReference type="Proteomes" id="UP001142400"/>
    </source>
</evidence>
<organism evidence="1 2">
    <name type="scientific">Streptomyces malaysiensis subsp. samsunensis</name>
    <dbReference type="NCBI Taxonomy" id="459658"/>
    <lineage>
        <taxon>Bacteria</taxon>
        <taxon>Bacillati</taxon>
        <taxon>Actinomycetota</taxon>
        <taxon>Actinomycetes</taxon>
        <taxon>Kitasatosporales</taxon>
        <taxon>Streptomycetaceae</taxon>
        <taxon>Streptomyces</taxon>
        <taxon>Streptomyces violaceusniger group</taxon>
    </lineage>
</organism>
<accession>A0A9X2LY81</accession>
<dbReference type="RefSeq" id="WP_257632711.1">
    <property type="nucleotide sequence ID" value="NZ_JANIIC010000027.1"/>
</dbReference>
<dbReference type="AlphaFoldDB" id="A0A9X2LY81"/>
<dbReference type="Proteomes" id="UP001142400">
    <property type="component" value="Unassembled WGS sequence"/>
</dbReference>
<proteinExistence type="predicted"/>
<protein>
    <submittedName>
        <fullName evidence="1">Uncharacterized protein</fullName>
    </submittedName>
</protein>
<name>A0A9X2LY81_STRMQ</name>
<sequence length="58" mass="6515">MTTKGTPGRVIRVDEETWAAYGEVCEAKGLSRAADLRVYIKREVAAFRRRQKAEASES</sequence>
<reference evidence="1" key="1">
    <citation type="submission" date="2022-06" db="EMBL/GenBank/DDBJ databases">
        <title>WGS of actinobacteria.</title>
        <authorList>
            <person name="Thawai C."/>
        </authorList>
    </citation>
    <scope>NUCLEOTIDE SEQUENCE</scope>
    <source>
        <strain evidence="1">DSM 42010</strain>
    </source>
</reference>
<dbReference type="EMBL" id="JANIIC010000027">
    <property type="protein sequence ID" value="MCQ8831832.1"/>
    <property type="molecule type" value="Genomic_DNA"/>
</dbReference>
<evidence type="ECO:0000313" key="1">
    <source>
        <dbReference type="EMBL" id="MCQ8831832.1"/>
    </source>
</evidence>